<evidence type="ECO:0000313" key="1">
    <source>
        <dbReference type="EMBL" id="MRX56287.1"/>
    </source>
</evidence>
<keyword evidence="2" id="KW-1185">Reference proteome</keyword>
<dbReference type="Proteomes" id="UP000441585">
    <property type="component" value="Unassembled WGS sequence"/>
</dbReference>
<accession>A0A6I2MGK7</accession>
<reference evidence="1 2" key="1">
    <citation type="submission" date="2019-11" db="EMBL/GenBank/DDBJ databases">
        <title>Bacillus idriensis genome.</title>
        <authorList>
            <person name="Konopka E.N."/>
            <person name="Newman J.D."/>
        </authorList>
    </citation>
    <scope>NUCLEOTIDE SEQUENCE [LARGE SCALE GENOMIC DNA]</scope>
    <source>
        <strain evidence="1 2">DSM 19097</strain>
    </source>
</reference>
<protein>
    <submittedName>
        <fullName evidence="1">DUF2515 domain-containing protein</fullName>
    </submittedName>
</protein>
<proteinExistence type="predicted"/>
<sequence>MRILPLFKKKALPVLLPNAEKVNLEKTLSESLEMKSPLVLYGEDRLAVQEIKAQTAALNRNNLTRTEAYLAFYIKHPEIHWAFLAHMVSRNGGYSMTDLKNGLVGQFLPEKEMAAIFQFLETANALIFHDAYPQLLLYEKSLLSGRPLFHLLPALNVSRFMKPMWELFFKKRQSDVLTLALITNEQNYVEKQLVSNSSILKTFPYAVQEKCGLTKVVFPYKKHFYDTKYSLAGTEVENFIKPEARIKIGKTLYQTLFHPAVFKEALFFSKYTPHTGSRSDYWPHLFTPNKEKLKIQSPKLQEVWEDVPHPFQRYSDWLLNTEQISEFDAFQQTGTYKDMTKNVKMDLLKLGSLQLFTKKIL</sequence>
<dbReference type="Pfam" id="PF10720">
    <property type="entry name" value="DUF2515"/>
    <property type="match status" value="1"/>
</dbReference>
<dbReference type="RefSeq" id="WP_154319393.1">
    <property type="nucleotide sequence ID" value="NZ_CAJGAA010000001.1"/>
</dbReference>
<name>A0A6I2MGK7_9BACI</name>
<dbReference type="AlphaFoldDB" id="A0A6I2MGK7"/>
<dbReference type="InterPro" id="IPR019658">
    <property type="entry name" value="DUF2515"/>
</dbReference>
<dbReference type="EMBL" id="WKKF01000010">
    <property type="protein sequence ID" value="MRX56287.1"/>
    <property type="molecule type" value="Genomic_DNA"/>
</dbReference>
<gene>
    <name evidence="1" type="ORF">GJU41_20200</name>
</gene>
<comment type="caution">
    <text evidence="1">The sequence shown here is derived from an EMBL/GenBank/DDBJ whole genome shotgun (WGS) entry which is preliminary data.</text>
</comment>
<evidence type="ECO:0000313" key="2">
    <source>
        <dbReference type="Proteomes" id="UP000441585"/>
    </source>
</evidence>
<organism evidence="1 2">
    <name type="scientific">Metabacillus idriensis</name>
    <dbReference type="NCBI Taxonomy" id="324768"/>
    <lineage>
        <taxon>Bacteria</taxon>
        <taxon>Bacillati</taxon>
        <taxon>Bacillota</taxon>
        <taxon>Bacilli</taxon>
        <taxon>Bacillales</taxon>
        <taxon>Bacillaceae</taxon>
        <taxon>Metabacillus</taxon>
    </lineage>
</organism>